<sequence length="206" mass="23004">MTEGSDELTEPAKRRRGKELEAAILAAAWEELLEVGYSGFHIENVAARAQTGKAVLYRRWSSRAELVLAVVSSRAPDKDEVPNTGDLRTDVIALMTWMAGRLLPVGRDVTLGLVSEVYRNPELSERLRALIVETFQHRTMGPIIDRAVERGQVDRDRVTLRVVTLPIDLMRNDMLLYGTASEDSITEIVDQIFLPVIGYRGRTDAG</sequence>
<dbReference type="InterPro" id="IPR009057">
    <property type="entry name" value="Homeodomain-like_sf"/>
</dbReference>
<dbReference type="OrthoDB" id="9796019at2"/>
<dbReference type="EMBL" id="CP001778">
    <property type="protein sequence ID" value="ADD42354.1"/>
    <property type="molecule type" value="Genomic_DNA"/>
</dbReference>
<dbReference type="SUPFAM" id="SSF48498">
    <property type="entry name" value="Tetracyclin repressor-like, C-terminal domain"/>
    <property type="match status" value="1"/>
</dbReference>
<evidence type="ECO:0000256" key="1">
    <source>
        <dbReference type="ARBA" id="ARBA00023015"/>
    </source>
</evidence>
<feature type="domain" description="HTH tetR-type" evidence="5">
    <location>
        <begin position="18"/>
        <end position="78"/>
    </location>
</feature>
<dbReference type="PANTHER" id="PTHR30055">
    <property type="entry name" value="HTH-TYPE TRANSCRIPTIONAL REGULATOR RUTR"/>
    <property type="match status" value="1"/>
</dbReference>
<keyword evidence="3" id="KW-0804">Transcription</keyword>
<dbReference type="SUPFAM" id="SSF46689">
    <property type="entry name" value="Homeodomain-like"/>
    <property type="match status" value="1"/>
</dbReference>
<dbReference type="eggNOG" id="COG1309">
    <property type="taxonomic scope" value="Bacteria"/>
</dbReference>
<dbReference type="KEGG" id="sna:Snas_2677"/>
<dbReference type="Gene3D" id="1.10.357.10">
    <property type="entry name" value="Tetracycline Repressor, domain 2"/>
    <property type="match status" value="1"/>
</dbReference>
<evidence type="ECO:0000259" key="5">
    <source>
        <dbReference type="PROSITE" id="PS50977"/>
    </source>
</evidence>
<evidence type="ECO:0000313" key="7">
    <source>
        <dbReference type="Proteomes" id="UP000000844"/>
    </source>
</evidence>
<dbReference type="InterPro" id="IPR050109">
    <property type="entry name" value="HTH-type_TetR-like_transc_reg"/>
</dbReference>
<keyword evidence="1" id="KW-0805">Transcription regulation</keyword>
<dbReference type="Pfam" id="PF00440">
    <property type="entry name" value="TetR_N"/>
    <property type="match status" value="1"/>
</dbReference>
<evidence type="ECO:0000256" key="4">
    <source>
        <dbReference type="PROSITE-ProRule" id="PRU00335"/>
    </source>
</evidence>
<dbReference type="Pfam" id="PF16859">
    <property type="entry name" value="TetR_C_11"/>
    <property type="match status" value="1"/>
</dbReference>
<dbReference type="InterPro" id="IPR001647">
    <property type="entry name" value="HTH_TetR"/>
</dbReference>
<keyword evidence="2 4" id="KW-0238">DNA-binding</keyword>
<keyword evidence="7" id="KW-1185">Reference proteome</keyword>
<evidence type="ECO:0000313" key="6">
    <source>
        <dbReference type="EMBL" id="ADD42354.1"/>
    </source>
</evidence>
<dbReference type="GO" id="GO:0003700">
    <property type="term" value="F:DNA-binding transcription factor activity"/>
    <property type="evidence" value="ECO:0007669"/>
    <property type="project" value="TreeGrafter"/>
</dbReference>
<proteinExistence type="predicted"/>
<dbReference type="AlphaFoldDB" id="D3Q783"/>
<protein>
    <submittedName>
        <fullName evidence="6">Transcriptional regulator, TetR family</fullName>
    </submittedName>
</protein>
<dbReference type="Proteomes" id="UP000000844">
    <property type="component" value="Chromosome"/>
</dbReference>
<dbReference type="PANTHER" id="PTHR30055:SF148">
    <property type="entry name" value="TETR-FAMILY TRANSCRIPTIONAL REGULATOR"/>
    <property type="match status" value="1"/>
</dbReference>
<dbReference type="InterPro" id="IPR036271">
    <property type="entry name" value="Tet_transcr_reg_TetR-rel_C_sf"/>
</dbReference>
<feature type="DNA-binding region" description="H-T-H motif" evidence="4">
    <location>
        <begin position="41"/>
        <end position="60"/>
    </location>
</feature>
<organism evidence="6 7">
    <name type="scientific">Stackebrandtia nassauensis (strain DSM 44728 / CIP 108903 / NRRL B-16338 / NBRC 102104 / LLR-40K-21)</name>
    <dbReference type="NCBI Taxonomy" id="446470"/>
    <lineage>
        <taxon>Bacteria</taxon>
        <taxon>Bacillati</taxon>
        <taxon>Actinomycetota</taxon>
        <taxon>Actinomycetes</taxon>
        <taxon>Glycomycetales</taxon>
        <taxon>Glycomycetaceae</taxon>
        <taxon>Stackebrandtia</taxon>
    </lineage>
</organism>
<reference evidence="6 7" key="1">
    <citation type="journal article" date="2009" name="Stand. Genomic Sci.">
        <title>Complete genome sequence of Stackebrandtia nassauensis type strain (LLR-40K-21).</title>
        <authorList>
            <person name="Munk C."/>
            <person name="Lapidus A."/>
            <person name="Copeland A."/>
            <person name="Jando M."/>
            <person name="Mayilraj S."/>
            <person name="Glavina Del Rio T."/>
            <person name="Nolan M."/>
            <person name="Chen F."/>
            <person name="Lucas S."/>
            <person name="Tice H."/>
            <person name="Cheng J.F."/>
            <person name="Han C."/>
            <person name="Detter J.C."/>
            <person name="Bruce D."/>
            <person name="Goodwin L."/>
            <person name="Chain P."/>
            <person name="Pitluck S."/>
            <person name="Goker M."/>
            <person name="Ovchinikova G."/>
            <person name="Pati A."/>
            <person name="Ivanova N."/>
            <person name="Mavromatis K."/>
            <person name="Chen A."/>
            <person name="Palaniappan K."/>
            <person name="Land M."/>
            <person name="Hauser L."/>
            <person name="Chang Y.J."/>
            <person name="Jeffries C.D."/>
            <person name="Bristow J."/>
            <person name="Eisen J.A."/>
            <person name="Markowitz V."/>
            <person name="Hugenholtz P."/>
            <person name="Kyrpides N.C."/>
            <person name="Klenk H.P."/>
        </authorList>
    </citation>
    <scope>NUCLEOTIDE SEQUENCE [LARGE SCALE GENOMIC DNA]</scope>
    <source>
        <strain evidence="7">DSM 44728 / CIP 108903 / NRRL B-16338 / NBRC 102104 / LLR-40K-21</strain>
    </source>
</reference>
<evidence type="ECO:0000256" key="3">
    <source>
        <dbReference type="ARBA" id="ARBA00023163"/>
    </source>
</evidence>
<dbReference type="GO" id="GO:0000976">
    <property type="term" value="F:transcription cis-regulatory region binding"/>
    <property type="evidence" value="ECO:0007669"/>
    <property type="project" value="TreeGrafter"/>
</dbReference>
<name>D3Q783_STANL</name>
<evidence type="ECO:0000256" key="2">
    <source>
        <dbReference type="ARBA" id="ARBA00023125"/>
    </source>
</evidence>
<dbReference type="RefSeq" id="WP_013017925.1">
    <property type="nucleotide sequence ID" value="NC_013947.1"/>
</dbReference>
<accession>D3Q783</accession>
<dbReference type="HOGENOM" id="CLU_069356_25_3_11"/>
<dbReference type="Gene3D" id="1.10.10.60">
    <property type="entry name" value="Homeodomain-like"/>
    <property type="match status" value="1"/>
</dbReference>
<dbReference type="STRING" id="446470.Snas_2677"/>
<dbReference type="PROSITE" id="PS50977">
    <property type="entry name" value="HTH_TETR_2"/>
    <property type="match status" value="1"/>
</dbReference>
<dbReference type="InterPro" id="IPR011075">
    <property type="entry name" value="TetR_C"/>
</dbReference>
<gene>
    <name evidence="6" type="ordered locus">Snas_2677</name>
</gene>